<gene>
    <name evidence="1" type="ORF">HHL15_22130</name>
</gene>
<keyword evidence="2" id="KW-1185">Reference proteome</keyword>
<dbReference type="AlphaFoldDB" id="A0A848GCJ6"/>
<evidence type="ECO:0000313" key="2">
    <source>
        <dbReference type="Proteomes" id="UP000580043"/>
    </source>
</evidence>
<accession>A0A848GCJ6</accession>
<sequence length="134" mass="14577">MQATDEILRLAPGALHLTRVEAGTLLLAEGAEILVEGPPHWIGEHLLAPRSCVREGCGHWVERAGWIRLSRAEGHQDDCQADGLVRLIAPPGSGDTPLDAVLARLRGLRRLENRLLAATARALRLRLAQPDAHD</sequence>
<dbReference type="RefSeq" id="WP_169147990.1">
    <property type="nucleotide sequence ID" value="NZ_JABBGA010000027.1"/>
</dbReference>
<organism evidence="1 2">
    <name type="scientific">Zoogloea dura</name>
    <dbReference type="NCBI Taxonomy" id="2728840"/>
    <lineage>
        <taxon>Bacteria</taxon>
        <taxon>Pseudomonadati</taxon>
        <taxon>Pseudomonadota</taxon>
        <taxon>Betaproteobacteria</taxon>
        <taxon>Rhodocyclales</taxon>
        <taxon>Zoogloeaceae</taxon>
        <taxon>Zoogloea</taxon>
    </lineage>
</organism>
<proteinExistence type="predicted"/>
<comment type="caution">
    <text evidence="1">The sequence shown here is derived from an EMBL/GenBank/DDBJ whole genome shotgun (WGS) entry which is preliminary data.</text>
</comment>
<protein>
    <recommendedName>
        <fullName evidence="3">DUF2917 domain-containing protein</fullName>
    </recommendedName>
</protein>
<name>A0A848GCJ6_9RHOO</name>
<reference evidence="1 2" key="1">
    <citation type="submission" date="2020-04" db="EMBL/GenBank/DDBJ databases">
        <title>Zoogloea sp. G-4-1-14 isolated from soil.</title>
        <authorList>
            <person name="Dahal R.H."/>
        </authorList>
    </citation>
    <scope>NUCLEOTIDE SEQUENCE [LARGE SCALE GENOMIC DNA]</scope>
    <source>
        <strain evidence="1 2">G-4-1-14</strain>
    </source>
</reference>
<dbReference type="Proteomes" id="UP000580043">
    <property type="component" value="Unassembled WGS sequence"/>
</dbReference>
<evidence type="ECO:0008006" key="3">
    <source>
        <dbReference type="Google" id="ProtNLM"/>
    </source>
</evidence>
<evidence type="ECO:0000313" key="1">
    <source>
        <dbReference type="EMBL" id="NML28466.1"/>
    </source>
</evidence>
<dbReference type="EMBL" id="JABBGA010000027">
    <property type="protein sequence ID" value="NML28466.1"/>
    <property type="molecule type" value="Genomic_DNA"/>
</dbReference>